<dbReference type="AlphaFoldDB" id="A0A0G4IXQ2"/>
<dbReference type="Proteomes" id="UP000290189">
    <property type="component" value="Unassembled WGS sequence"/>
</dbReference>
<protein>
    <recommendedName>
        <fullName evidence="6">Polymerase nucleotidyl transferase domain-containing protein</fullName>
    </recommendedName>
</protein>
<dbReference type="Proteomes" id="UP000039324">
    <property type="component" value="Unassembled WGS sequence"/>
</dbReference>
<evidence type="ECO:0008006" key="6">
    <source>
        <dbReference type="Google" id="ProtNLM"/>
    </source>
</evidence>
<geneLocation type="mitochondrion" evidence="3"/>
<keyword evidence="1" id="KW-0732">Signal</keyword>
<evidence type="ECO:0000313" key="2">
    <source>
        <dbReference type="EMBL" id="CEO99841.1"/>
    </source>
</evidence>
<sequence length="244" mass="27849">MSSTPSTSRPALALVLACLSLWAATGKPFPCPEGSRLYKTPTFEELTQVVNEVGPELRRNHIQFKVIGGYNLFRLRARSTEDIDIAIKMPDAPVNLVELIVTLNTTGICQLSTAAFAYVLGQDKLIKVDFIDSRFFMSLRNIPDAVWSSEGFTMPLAWQLYLKLRTWRSRSQRIAPVPFGKFGKNKEKFKFDEADVRTLLAHQLRTNQTVDQDIITLSMDAARDFVLRFPEEMPQFFTLGWYFQ</sequence>
<accession>A0A0G4IXQ2</accession>
<proteinExistence type="predicted"/>
<name>A0A0G4IXQ2_PLABS</name>
<dbReference type="EMBL" id="OVEO01000020">
    <property type="protein sequence ID" value="SPR02071.1"/>
    <property type="molecule type" value="Genomic_DNA"/>
</dbReference>
<dbReference type="EMBL" id="CDSF01000094">
    <property type="protein sequence ID" value="CEO99841.1"/>
    <property type="molecule type" value="Genomic_DNA"/>
</dbReference>
<reference evidence="2 4" key="1">
    <citation type="submission" date="2015-02" db="EMBL/GenBank/DDBJ databases">
        <authorList>
            <person name="Chooi Y.-H."/>
        </authorList>
    </citation>
    <scope>NUCLEOTIDE SEQUENCE [LARGE SCALE GENOMIC DNA]</scope>
    <source>
        <strain evidence="2">E3</strain>
    </source>
</reference>
<evidence type="ECO:0000313" key="4">
    <source>
        <dbReference type="Proteomes" id="UP000039324"/>
    </source>
</evidence>
<reference evidence="3 5" key="2">
    <citation type="submission" date="2018-03" db="EMBL/GenBank/DDBJ databases">
        <authorList>
            <person name="Fogelqvist J."/>
        </authorList>
    </citation>
    <scope>NUCLEOTIDE SEQUENCE [LARGE SCALE GENOMIC DNA]</scope>
</reference>
<evidence type="ECO:0000313" key="3">
    <source>
        <dbReference type="EMBL" id="SPR02071.1"/>
    </source>
</evidence>
<keyword evidence="4" id="KW-1185">Reference proteome</keyword>
<feature type="chain" id="PRO_5036293175" description="Polymerase nucleotidyl transferase domain-containing protein" evidence="1">
    <location>
        <begin position="27"/>
        <end position="244"/>
    </location>
</feature>
<evidence type="ECO:0000313" key="5">
    <source>
        <dbReference type="Proteomes" id="UP000290189"/>
    </source>
</evidence>
<organism evidence="2 4">
    <name type="scientific">Plasmodiophora brassicae</name>
    <name type="common">Clubroot disease agent</name>
    <dbReference type="NCBI Taxonomy" id="37360"/>
    <lineage>
        <taxon>Eukaryota</taxon>
        <taxon>Sar</taxon>
        <taxon>Rhizaria</taxon>
        <taxon>Endomyxa</taxon>
        <taxon>Phytomyxea</taxon>
        <taxon>Plasmodiophorida</taxon>
        <taxon>Plasmodiophoridae</taxon>
        <taxon>Plasmodiophora</taxon>
    </lineage>
</organism>
<evidence type="ECO:0000256" key="1">
    <source>
        <dbReference type="SAM" id="SignalP"/>
    </source>
</evidence>
<keyword evidence="3" id="KW-0496">Mitochondrion</keyword>
<gene>
    <name evidence="2" type="ORF">PBRA_007575</name>
    <name evidence="3" type="ORF">PLBR_LOCUS9286</name>
</gene>
<feature type="signal peptide" evidence="1">
    <location>
        <begin position="1"/>
        <end position="26"/>
    </location>
</feature>